<dbReference type="PANTHER" id="PTHR13930">
    <property type="entry name" value="S-ADENOSYL-L-METHIONINE-DEPENDENT TRNA 4-DEMETHYLWYOSINE SYNTHASE"/>
    <property type="match status" value="1"/>
</dbReference>
<dbReference type="Pfam" id="PF04055">
    <property type="entry name" value="Radical_SAM"/>
    <property type="match status" value="1"/>
</dbReference>
<comment type="similarity">
    <text evidence="3">Belongs to the TYW1 family.</text>
</comment>
<dbReference type="SUPFAM" id="SSF102114">
    <property type="entry name" value="Radical SAM enzymes"/>
    <property type="match status" value="1"/>
</dbReference>
<dbReference type="AlphaFoldDB" id="A0A8H6C0R4"/>
<evidence type="ECO:0000256" key="2">
    <source>
        <dbReference type="ARBA" id="ARBA00004797"/>
    </source>
</evidence>
<evidence type="ECO:0000256" key="11">
    <source>
        <dbReference type="ARBA" id="ARBA00023014"/>
    </source>
</evidence>
<evidence type="ECO:0000256" key="7">
    <source>
        <dbReference type="ARBA" id="ARBA00022694"/>
    </source>
</evidence>
<dbReference type="SFLD" id="SFLDS00029">
    <property type="entry name" value="Radical_SAM"/>
    <property type="match status" value="1"/>
</dbReference>
<dbReference type="GO" id="GO:0046872">
    <property type="term" value="F:metal ion binding"/>
    <property type="evidence" value="ECO:0007669"/>
    <property type="project" value="UniProtKB-KW"/>
</dbReference>
<evidence type="ECO:0000313" key="21">
    <source>
        <dbReference type="Proteomes" id="UP000536275"/>
    </source>
</evidence>
<keyword evidence="7" id="KW-0819">tRNA processing</keyword>
<evidence type="ECO:0000259" key="19">
    <source>
        <dbReference type="PROSITE" id="PS51918"/>
    </source>
</evidence>
<dbReference type="Gene3D" id="3.40.50.360">
    <property type="match status" value="1"/>
</dbReference>
<comment type="catalytic activity">
    <reaction evidence="13">
        <text>N(1)-methylguanosine(37) in tRNA(Phe) + pyruvate + S-adenosyl-L-methionine = 4-demethylwyosine(37) in tRNA(Phe) + 5'-deoxyadenosine + L-methionine + CO2 + H2O</text>
        <dbReference type="Rhea" id="RHEA:36347"/>
        <dbReference type="Rhea" id="RHEA-COMP:10164"/>
        <dbReference type="Rhea" id="RHEA-COMP:10165"/>
        <dbReference type="ChEBI" id="CHEBI:15361"/>
        <dbReference type="ChEBI" id="CHEBI:15377"/>
        <dbReference type="ChEBI" id="CHEBI:16526"/>
        <dbReference type="ChEBI" id="CHEBI:17319"/>
        <dbReference type="ChEBI" id="CHEBI:57844"/>
        <dbReference type="ChEBI" id="CHEBI:59789"/>
        <dbReference type="ChEBI" id="CHEBI:64315"/>
        <dbReference type="ChEBI" id="CHEBI:73542"/>
        <dbReference type="EC" id="4.1.3.44"/>
    </reaction>
</comment>
<evidence type="ECO:0000256" key="6">
    <source>
        <dbReference type="ARBA" id="ARBA00022691"/>
    </source>
</evidence>
<evidence type="ECO:0000313" key="20">
    <source>
        <dbReference type="EMBL" id="KAF6070881.1"/>
    </source>
</evidence>
<dbReference type="PROSITE" id="PS51918">
    <property type="entry name" value="RADICAL_SAM"/>
    <property type="match status" value="1"/>
</dbReference>
<dbReference type="Pfam" id="PF08608">
    <property type="entry name" value="Wyosine_form"/>
    <property type="match status" value="1"/>
</dbReference>
<dbReference type="EMBL" id="JABWAD010000022">
    <property type="protein sequence ID" value="KAF6070881.1"/>
    <property type="molecule type" value="Genomic_DNA"/>
</dbReference>
<dbReference type="PANTHER" id="PTHR13930:SF0">
    <property type="entry name" value="S-ADENOSYL-L-METHIONINE-DEPENDENT TRNA 4-DEMETHYLWYOSINE SYNTHASE TYW1-RELATED"/>
    <property type="match status" value="1"/>
</dbReference>
<dbReference type="SFLD" id="SFLDF00284">
    <property type="entry name" value="tRNA_wybutosine-synthesizing"/>
    <property type="match status" value="1"/>
</dbReference>
<dbReference type="InterPro" id="IPR013785">
    <property type="entry name" value="Aldolase_TIM"/>
</dbReference>
<comment type="pathway">
    <text evidence="2">tRNA modification; wybutosine-tRNA(Phe) biosynthesis.</text>
</comment>
<keyword evidence="12" id="KW-0456">Lyase</keyword>
<dbReference type="GO" id="GO:0051539">
    <property type="term" value="F:4 iron, 4 sulfur cluster binding"/>
    <property type="evidence" value="ECO:0007669"/>
    <property type="project" value="UniProtKB-KW"/>
</dbReference>
<keyword evidence="5" id="KW-0004">4Fe-4S</keyword>
<evidence type="ECO:0000256" key="15">
    <source>
        <dbReference type="ARBA" id="ARBA00077859"/>
    </source>
</evidence>
<evidence type="ECO:0000256" key="14">
    <source>
        <dbReference type="ARBA" id="ARBA00071388"/>
    </source>
</evidence>
<evidence type="ECO:0000256" key="8">
    <source>
        <dbReference type="ARBA" id="ARBA00022723"/>
    </source>
</evidence>
<dbReference type="SFLD" id="SFLDG01071">
    <property type="entry name" value="tRNA_wybutosine-synthesizing"/>
    <property type="match status" value="1"/>
</dbReference>
<evidence type="ECO:0000256" key="4">
    <source>
        <dbReference type="ARBA" id="ARBA00012821"/>
    </source>
</evidence>
<protein>
    <recommendedName>
        <fullName evidence="14">S-adenosyl-L-methionine-dependent tRNA 4-demethylwyosine synthase</fullName>
        <ecNumber evidence="4">4.1.3.44</ecNumber>
    </recommendedName>
    <alternativeName>
        <fullName evidence="15">tRNA wybutosine-synthesizing protein 1</fullName>
    </alternativeName>
</protein>
<organism evidence="20 21">
    <name type="scientific">Candida albicans</name>
    <name type="common">Yeast</name>
    <dbReference type="NCBI Taxonomy" id="5476"/>
    <lineage>
        <taxon>Eukaryota</taxon>
        <taxon>Fungi</taxon>
        <taxon>Dikarya</taxon>
        <taxon>Ascomycota</taxon>
        <taxon>Saccharomycotina</taxon>
        <taxon>Pichiomycetes</taxon>
        <taxon>Debaryomycetaceae</taxon>
        <taxon>Candida/Lodderomyces clade</taxon>
        <taxon>Candida</taxon>
    </lineage>
</organism>
<keyword evidence="11" id="KW-0411">Iron-sulfur</keyword>
<keyword evidence="17" id="KW-0472">Membrane</keyword>
<evidence type="ECO:0000256" key="1">
    <source>
        <dbReference type="ARBA" id="ARBA00001966"/>
    </source>
</evidence>
<keyword evidence="10" id="KW-0408">Iron</keyword>
<evidence type="ECO:0000256" key="3">
    <source>
        <dbReference type="ARBA" id="ARBA00010115"/>
    </source>
</evidence>
<dbReference type="GO" id="GO:0031591">
    <property type="term" value="P:wybutosine biosynthetic process"/>
    <property type="evidence" value="ECO:0007669"/>
    <property type="project" value="TreeGrafter"/>
</dbReference>
<dbReference type="GO" id="GO:0010181">
    <property type="term" value="F:FMN binding"/>
    <property type="evidence" value="ECO:0007669"/>
    <property type="project" value="InterPro"/>
</dbReference>
<comment type="cofactor">
    <cofactor evidence="1">
        <name>[4Fe-4S] cluster</name>
        <dbReference type="ChEBI" id="CHEBI:49883"/>
    </cofactor>
</comment>
<keyword evidence="9" id="KW-0547">Nucleotide-binding</keyword>
<keyword evidence="6" id="KW-0949">S-adenosyl-L-methionine</keyword>
<feature type="region of interest" description="Disordered" evidence="16">
    <location>
        <begin position="42"/>
        <end position="62"/>
    </location>
</feature>
<feature type="transmembrane region" description="Helical" evidence="17">
    <location>
        <begin position="7"/>
        <end position="35"/>
    </location>
</feature>
<dbReference type="GO" id="GO:0102521">
    <property type="term" value="F:tRNA-4-demethylwyosine synthase activity"/>
    <property type="evidence" value="ECO:0007669"/>
    <property type="project" value="UniProtKB-EC"/>
</dbReference>
<dbReference type="InterPro" id="IPR029039">
    <property type="entry name" value="Flavoprotein-like_sf"/>
</dbReference>
<reference evidence="20 21" key="1">
    <citation type="submission" date="2020-03" db="EMBL/GenBank/DDBJ databases">
        <title>FDA dAtabase for Regulatory Grade micrObial Sequences (FDA-ARGOS): Supporting development and validation of Infectious Disease Dx tests.</title>
        <authorList>
            <person name="Campos J."/>
            <person name="Goldberg B."/>
            <person name="Tallon L."/>
            <person name="Sadzewicz L."/>
            <person name="Vavikolanu K."/>
            <person name="Mehta A."/>
            <person name="Aluvathingal J."/>
            <person name="Nadendla S."/>
            <person name="Nandy P."/>
            <person name="Geyer C."/>
            <person name="Yan Y."/>
            <person name="Sichtig H."/>
        </authorList>
    </citation>
    <scope>NUCLEOTIDE SEQUENCE [LARGE SCALE GENOMIC DNA]</scope>
    <source>
        <strain evidence="20 21">FDAARGOS_656</strain>
    </source>
</reference>
<dbReference type="Proteomes" id="UP000536275">
    <property type="component" value="Unassembled WGS sequence"/>
</dbReference>
<keyword evidence="17" id="KW-1133">Transmembrane helix</keyword>
<evidence type="ECO:0000256" key="17">
    <source>
        <dbReference type="SAM" id="Phobius"/>
    </source>
</evidence>
<evidence type="ECO:0000256" key="10">
    <source>
        <dbReference type="ARBA" id="ARBA00023004"/>
    </source>
</evidence>
<feature type="region of interest" description="Disordered" evidence="16">
    <location>
        <begin position="313"/>
        <end position="336"/>
    </location>
</feature>
<dbReference type="InterPro" id="IPR007197">
    <property type="entry name" value="rSAM"/>
</dbReference>
<comment type="caution">
    <text evidence="20">The sequence shown here is derived from an EMBL/GenBank/DDBJ whole genome shotgun (WGS) entry which is preliminary data.</text>
</comment>
<feature type="domain" description="Flavodoxin-like" evidence="18">
    <location>
        <begin position="138"/>
        <end position="299"/>
    </location>
</feature>
<proteinExistence type="inferred from homology"/>
<feature type="compositionally biased region" description="Acidic residues" evidence="16">
    <location>
        <begin position="315"/>
        <end position="336"/>
    </location>
</feature>
<dbReference type="FunFam" id="3.20.20.70:FF:000196">
    <property type="entry name" value="S-adenosyl-L-methionine-dependent tRNA 4-demethylwyosine synthase"/>
    <property type="match status" value="1"/>
</dbReference>
<dbReference type="Gene3D" id="3.20.20.70">
    <property type="entry name" value="Aldolase class I"/>
    <property type="match status" value="1"/>
</dbReference>
<dbReference type="InterPro" id="IPR034556">
    <property type="entry name" value="tRNA_wybutosine-synthase"/>
</dbReference>
<dbReference type="SUPFAM" id="SSF52218">
    <property type="entry name" value="Flavoproteins"/>
    <property type="match status" value="1"/>
</dbReference>
<evidence type="ECO:0000256" key="12">
    <source>
        <dbReference type="ARBA" id="ARBA00023239"/>
    </source>
</evidence>
<dbReference type="Pfam" id="PF00258">
    <property type="entry name" value="Flavodoxin_1"/>
    <property type="match status" value="1"/>
</dbReference>
<evidence type="ECO:0000256" key="5">
    <source>
        <dbReference type="ARBA" id="ARBA00022485"/>
    </source>
</evidence>
<keyword evidence="8" id="KW-0479">Metal-binding</keyword>
<dbReference type="EC" id="4.1.3.44" evidence="4"/>
<evidence type="ECO:0000256" key="9">
    <source>
        <dbReference type="ARBA" id="ARBA00022741"/>
    </source>
</evidence>
<dbReference type="PROSITE" id="PS50902">
    <property type="entry name" value="FLAVODOXIN_LIKE"/>
    <property type="match status" value="1"/>
</dbReference>
<evidence type="ECO:0000256" key="16">
    <source>
        <dbReference type="SAM" id="MobiDB-lite"/>
    </source>
</evidence>
<gene>
    <name evidence="20" type="ORF">FOB64_001950</name>
</gene>
<feature type="domain" description="Radical SAM core" evidence="19">
    <location>
        <begin position="414"/>
        <end position="663"/>
    </location>
</feature>
<name>A0A8H6C0R4_CANAX</name>
<feature type="region of interest" description="Disordered" evidence="16">
    <location>
        <begin position="755"/>
        <end position="775"/>
    </location>
</feature>
<dbReference type="InterPro" id="IPR013917">
    <property type="entry name" value="tRNA_wybutosine-synth"/>
</dbReference>
<dbReference type="InterPro" id="IPR008254">
    <property type="entry name" value="Flavodoxin/NO_synth"/>
</dbReference>
<accession>A0A8H6C0R4</accession>
<keyword evidence="17" id="KW-0812">Transmembrane</keyword>
<evidence type="ECO:0000259" key="18">
    <source>
        <dbReference type="PROSITE" id="PS50902"/>
    </source>
</evidence>
<evidence type="ECO:0000256" key="13">
    <source>
        <dbReference type="ARBA" id="ARBA00049466"/>
    </source>
</evidence>
<sequence>MGFGQILLFACSILYLSTGGRWTVVALVFVLYILYNKDQQQQQQPPQPQQLKPSVPPLAKPKKESPIYAVDFTFSSKAFTPSTTTTFPIRRVIAPRPKRSPKIFTASKPIVQQQQQQQQQQRQPVLTKTTVELKKCQIYIFYTTLTGSSQRIAKSLYEKLQNLENLELEPKLLSLDDDVDDLEEYFLNVPTQNDNNCIYLLVLPSYETDSPIDYFLEHLIDTAQDFRIDKYPLRKLIGFSVLGLGDSESWSHDNKFCYQAKLADKWLGKLGARRLYPLGEICMKYEGEPKAQEWIQNFASLIVNNDNEPFYIDDNNNDDDIDDSDAEESEGSDDADTLVDVEDMGDIIRKSGKATTIGGGGIETKEMVAKDSPTFKSLTKQGYTIVGSHSGVKICRWTKSALRGRGSCYKFAFYGIKSHLCMETTPSLACSNKCVFCWRHGTNPVAKSNWRWEVDPPEKVMAGALEGHYQKIKQLRGVPGIQMDRFEEAFKVRHCALSLVGEPIFYPYINEFVGMLHEQHISSFLVCNAQHPDSLAKLTKVTQLYVSIDAPTKKDLKKVDRPLNSDFWERLMSCLDILRTIQSHQRTVFRLTLVKGFNMEDIESYADMVERAKPSQIEIKGATFCGSSNGNGNPLTMQNIPFYEECKNFVENLNKELQSRGLDYDIAAEHAHSCCILVADKKFMINGKWHTHIDYPKFFELLESGKEFVDLDYVKETPEWAVWGSQGAGFNPEDTKYDRKAEKLKKKAIRDEQAKKLVEQQQQQQQQQETVQAKR</sequence>
<dbReference type="UniPathway" id="UPA00375"/>
<dbReference type="InterPro" id="IPR058240">
    <property type="entry name" value="rSAM_sf"/>
</dbReference>